<protein>
    <recommendedName>
        <fullName evidence="2">Histidine kinase/HSP90-like ATPase domain-containing protein</fullName>
    </recommendedName>
</protein>
<dbReference type="Proteomes" id="UP000636960">
    <property type="component" value="Unassembled WGS sequence"/>
</dbReference>
<keyword evidence="1" id="KW-0808">Transferase</keyword>
<evidence type="ECO:0000259" key="2">
    <source>
        <dbReference type="Pfam" id="PF13581"/>
    </source>
</evidence>
<proteinExistence type="predicted"/>
<organism evidence="3 4">
    <name type="scientific">Paractinoplanes rishiriensis</name>
    <dbReference type="NCBI Taxonomy" id="1050105"/>
    <lineage>
        <taxon>Bacteria</taxon>
        <taxon>Bacillati</taxon>
        <taxon>Actinomycetota</taxon>
        <taxon>Actinomycetes</taxon>
        <taxon>Micromonosporales</taxon>
        <taxon>Micromonosporaceae</taxon>
        <taxon>Paractinoplanes</taxon>
    </lineage>
</organism>
<dbReference type="InterPro" id="IPR050267">
    <property type="entry name" value="Anti-sigma-factor_SerPK"/>
</dbReference>
<sequence>MWDLVSAYGPDVTTLCRAGTSLMWGIDGLGLSAGPVGTVPEVRFSSDKISSRPESAQLTLGEGPCRDAAATRAPVWAPDLATGSWRQRWPWFTRAALDAGARAVFALPLHAGGMRHDGAVDLYRPLPGPLNSAERLAATTFTAAVAELLTLESHGLNLTQVFARGWRDPRPAGTAQEAEGGAVAPAGTEGVLLAGWFGPAMLGPVRDQIRTHALGQGLRNDQAHRFVLAVQEAVVNTVRHGGGHGQLLLWRRAGHLWCEISDHGPGISAPETSGADSATGPAPVWPGSSGLQIIRRACTSVDITTSPTGTRLLLSHSLAPPSRA</sequence>
<comment type="caution">
    <text evidence="3">The sequence shown here is derived from an EMBL/GenBank/DDBJ whole genome shotgun (WGS) entry which is preliminary data.</text>
</comment>
<dbReference type="PANTHER" id="PTHR35526:SF3">
    <property type="entry name" value="ANTI-SIGMA-F FACTOR RSBW"/>
    <property type="match status" value="1"/>
</dbReference>
<dbReference type="PANTHER" id="PTHR35526">
    <property type="entry name" value="ANTI-SIGMA-F FACTOR RSBW-RELATED"/>
    <property type="match status" value="1"/>
</dbReference>
<dbReference type="RefSeq" id="WP_239163527.1">
    <property type="nucleotide sequence ID" value="NZ_BOMV01000101.1"/>
</dbReference>
<dbReference type="Pfam" id="PF13581">
    <property type="entry name" value="HATPase_c_2"/>
    <property type="match status" value="1"/>
</dbReference>
<keyword evidence="4" id="KW-1185">Reference proteome</keyword>
<evidence type="ECO:0000256" key="1">
    <source>
        <dbReference type="ARBA" id="ARBA00022527"/>
    </source>
</evidence>
<dbReference type="CDD" id="cd16936">
    <property type="entry name" value="HATPase_RsbW-like"/>
    <property type="match status" value="1"/>
</dbReference>
<dbReference type="SUPFAM" id="SSF55874">
    <property type="entry name" value="ATPase domain of HSP90 chaperone/DNA topoisomerase II/histidine kinase"/>
    <property type="match status" value="1"/>
</dbReference>
<accession>A0A919K9I7</accession>
<evidence type="ECO:0000313" key="4">
    <source>
        <dbReference type="Proteomes" id="UP000636960"/>
    </source>
</evidence>
<dbReference type="InterPro" id="IPR003594">
    <property type="entry name" value="HATPase_dom"/>
</dbReference>
<dbReference type="InterPro" id="IPR029016">
    <property type="entry name" value="GAF-like_dom_sf"/>
</dbReference>
<dbReference type="Gene3D" id="3.30.450.40">
    <property type="match status" value="1"/>
</dbReference>
<dbReference type="AlphaFoldDB" id="A0A919K9I7"/>
<dbReference type="InterPro" id="IPR036890">
    <property type="entry name" value="HATPase_C_sf"/>
</dbReference>
<name>A0A919K9I7_9ACTN</name>
<dbReference type="SUPFAM" id="SSF55781">
    <property type="entry name" value="GAF domain-like"/>
    <property type="match status" value="1"/>
</dbReference>
<dbReference type="GO" id="GO:0004674">
    <property type="term" value="F:protein serine/threonine kinase activity"/>
    <property type="evidence" value="ECO:0007669"/>
    <property type="project" value="UniProtKB-KW"/>
</dbReference>
<reference evidence="3" key="1">
    <citation type="submission" date="2021-01" db="EMBL/GenBank/DDBJ databases">
        <title>Whole genome shotgun sequence of Actinoplanes rishiriensis NBRC 108556.</title>
        <authorList>
            <person name="Komaki H."/>
            <person name="Tamura T."/>
        </authorList>
    </citation>
    <scope>NUCLEOTIDE SEQUENCE</scope>
    <source>
        <strain evidence="3">NBRC 108556</strain>
    </source>
</reference>
<dbReference type="EMBL" id="BOMV01000101">
    <property type="protein sequence ID" value="GIF01321.1"/>
    <property type="molecule type" value="Genomic_DNA"/>
</dbReference>
<evidence type="ECO:0000313" key="3">
    <source>
        <dbReference type="EMBL" id="GIF01321.1"/>
    </source>
</evidence>
<feature type="domain" description="Histidine kinase/HSP90-like ATPase" evidence="2">
    <location>
        <begin position="199"/>
        <end position="314"/>
    </location>
</feature>
<dbReference type="Gene3D" id="3.30.565.10">
    <property type="entry name" value="Histidine kinase-like ATPase, C-terminal domain"/>
    <property type="match status" value="1"/>
</dbReference>
<gene>
    <name evidence="3" type="ORF">Ari01nite_87850</name>
</gene>
<keyword evidence="1" id="KW-0723">Serine/threonine-protein kinase</keyword>
<keyword evidence="1" id="KW-0418">Kinase</keyword>